<dbReference type="OrthoDB" id="9805770at2"/>
<keyword evidence="3 4" id="KW-0450">Lipoyl</keyword>
<dbReference type="PROSITE" id="PS51826">
    <property type="entry name" value="PSBD"/>
    <property type="match status" value="1"/>
</dbReference>
<dbReference type="SUPFAM" id="SSF47005">
    <property type="entry name" value="Peripheral subunit-binding domain of 2-oxo acid dehydrogenase complex"/>
    <property type="match status" value="1"/>
</dbReference>
<dbReference type="Pfam" id="PF00198">
    <property type="entry name" value="2-oxoacid_dh"/>
    <property type="match status" value="1"/>
</dbReference>
<sequence>MARLAIRMPKMSMTMTEGEVSEWMVRVGDEVAEGDVVCEVMTDKVDMEVESTVTGVLVEIVVESGMATVGEPIGWVEGEDTGGGFGDLLSEPDPEPDAVAEPEPSVAAAPAAPEAEPAPAPVVAVGPVAAVPRARGLARERGVDLASVTGTGPDGLVRVEDVEAASRPAPAPAAPAPAAPAAAVAVPAAPRQDRAAKVRAAVARKMTESAAVPQFTVWRDVVLDGADETRNGVSWTTVLLQAYAAAMREVPELLNRWDAAGSAAVPSGPPSVALAVATPGGLMVPVFTEPDARDPHELDAELKSVVAAAHAGRLDPSYLGLANGSLSNLGGLGVDRFQALVTPPQASVLALGAIAPRPVAVPGGVGLALSVTAGLTVDHRVGDGAHAAALLQAFVVRLSGS</sequence>
<dbReference type="EMBL" id="SDWV01000002">
    <property type="protein sequence ID" value="RYC14086.1"/>
    <property type="molecule type" value="Genomic_DNA"/>
</dbReference>
<feature type="domain" description="Lipoyl-binding" evidence="6">
    <location>
        <begin position="3"/>
        <end position="77"/>
    </location>
</feature>
<dbReference type="Pfam" id="PF00364">
    <property type="entry name" value="Biotin_lipoyl"/>
    <property type="match status" value="1"/>
</dbReference>
<dbReference type="PANTHER" id="PTHR23151:SF75">
    <property type="entry name" value="DIHYDROLIPOYLLYSINE-RESIDUE ACETYLTRANSFERASE COMPONENT 5 OF PYRUVATE DEHYDROGENASE COMPLEX, CHLOROPLASTIC"/>
    <property type="match status" value="1"/>
</dbReference>
<dbReference type="RefSeq" id="WP_129424133.1">
    <property type="nucleotide sequence ID" value="NZ_SDWV01000002.1"/>
</dbReference>
<protein>
    <recommendedName>
        <fullName evidence="4">Dihydrolipoamide acetyltransferase component of pyruvate dehydrogenase complex</fullName>
        <ecNumber evidence="4">2.3.1.-</ecNumber>
    </recommendedName>
</protein>
<evidence type="ECO:0000256" key="3">
    <source>
        <dbReference type="ARBA" id="ARBA00022823"/>
    </source>
</evidence>
<dbReference type="InterPro" id="IPR001078">
    <property type="entry name" value="2-oxoacid_DH_actylTfrase"/>
</dbReference>
<feature type="compositionally biased region" description="Acidic residues" evidence="5">
    <location>
        <begin position="90"/>
        <end position="100"/>
    </location>
</feature>
<feature type="region of interest" description="Disordered" evidence="5">
    <location>
        <begin position="73"/>
        <end position="113"/>
    </location>
</feature>
<evidence type="ECO:0000313" key="9">
    <source>
        <dbReference type="Proteomes" id="UP000291101"/>
    </source>
</evidence>
<comment type="similarity">
    <text evidence="2 4">Belongs to the 2-oxoacid dehydrogenase family.</text>
</comment>
<dbReference type="Gene3D" id="2.40.50.100">
    <property type="match status" value="1"/>
</dbReference>
<dbReference type="Proteomes" id="UP000291101">
    <property type="component" value="Unassembled WGS sequence"/>
</dbReference>
<dbReference type="GO" id="GO:0004742">
    <property type="term" value="F:dihydrolipoyllysine-residue acetyltransferase activity"/>
    <property type="evidence" value="ECO:0007669"/>
    <property type="project" value="TreeGrafter"/>
</dbReference>
<dbReference type="CDD" id="cd06849">
    <property type="entry name" value="lipoyl_domain"/>
    <property type="match status" value="1"/>
</dbReference>
<evidence type="ECO:0000313" key="8">
    <source>
        <dbReference type="EMBL" id="RYC14086.1"/>
    </source>
</evidence>
<comment type="cofactor">
    <cofactor evidence="1 4">
        <name>(R)-lipoate</name>
        <dbReference type="ChEBI" id="CHEBI:83088"/>
    </cofactor>
</comment>
<accession>A0A4Q2T5K6</accession>
<dbReference type="PANTHER" id="PTHR23151">
    <property type="entry name" value="DIHYDROLIPOAMIDE ACETYL/SUCCINYL-TRANSFERASE-RELATED"/>
    <property type="match status" value="1"/>
</dbReference>
<evidence type="ECO:0000256" key="4">
    <source>
        <dbReference type="RuleBase" id="RU003423"/>
    </source>
</evidence>
<dbReference type="InterPro" id="IPR045257">
    <property type="entry name" value="E2/Pdx1"/>
</dbReference>
<dbReference type="Pfam" id="PF02817">
    <property type="entry name" value="E3_binding"/>
    <property type="match status" value="1"/>
</dbReference>
<reference evidence="8 9" key="1">
    <citation type="submission" date="2019-01" db="EMBL/GenBank/DDBJ databases">
        <title>Novel species of Nocardioides.</title>
        <authorList>
            <person name="Liu Q."/>
            <person name="X Y.-H."/>
        </authorList>
    </citation>
    <scope>NUCLEOTIDE SEQUENCE [LARGE SCALE GENOMIC DNA]</scope>
    <source>
        <strain evidence="8 9">HLT2-9</strain>
    </source>
</reference>
<dbReference type="InterPro" id="IPR011053">
    <property type="entry name" value="Single_hybrid_motif"/>
</dbReference>
<evidence type="ECO:0000256" key="2">
    <source>
        <dbReference type="ARBA" id="ARBA00007317"/>
    </source>
</evidence>
<dbReference type="GO" id="GO:0006086">
    <property type="term" value="P:pyruvate decarboxylation to acetyl-CoA"/>
    <property type="evidence" value="ECO:0007669"/>
    <property type="project" value="InterPro"/>
</dbReference>
<dbReference type="Gene3D" id="3.30.559.10">
    <property type="entry name" value="Chloramphenicol acetyltransferase-like domain"/>
    <property type="match status" value="1"/>
</dbReference>
<dbReference type="SUPFAM" id="SSF52777">
    <property type="entry name" value="CoA-dependent acyltransferases"/>
    <property type="match status" value="1"/>
</dbReference>
<dbReference type="InterPro" id="IPR036625">
    <property type="entry name" value="E3-bd_dom_sf"/>
</dbReference>
<evidence type="ECO:0000256" key="5">
    <source>
        <dbReference type="SAM" id="MobiDB-lite"/>
    </source>
</evidence>
<gene>
    <name evidence="8" type="ORF">EUA94_01815</name>
</gene>
<evidence type="ECO:0000256" key="1">
    <source>
        <dbReference type="ARBA" id="ARBA00001938"/>
    </source>
</evidence>
<keyword evidence="4" id="KW-0012">Acyltransferase</keyword>
<evidence type="ECO:0000259" key="6">
    <source>
        <dbReference type="PROSITE" id="PS50968"/>
    </source>
</evidence>
<dbReference type="InterPro" id="IPR004167">
    <property type="entry name" value="PSBD"/>
</dbReference>
<dbReference type="AlphaFoldDB" id="A0A4Q2T5K6"/>
<organism evidence="8 9">
    <name type="scientific">Nocardioides zhouii</name>
    <dbReference type="NCBI Taxonomy" id="1168729"/>
    <lineage>
        <taxon>Bacteria</taxon>
        <taxon>Bacillati</taxon>
        <taxon>Actinomycetota</taxon>
        <taxon>Actinomycetes</taxon>
        <taxon>Propionibacteriales</taxon>
        <taxon>Nocardioidaceae</taxon>
        <taxon>Nocardioides</taxon>
    </lineage>
</organism>
<dbReference type="GO" id="GO:0045254">
    <property type="term" value="C:pyruvate dehydrogenase complex"/>
    <property type="evidence" value="ECO:0007669"/>
    <property type="project" value="InterPro"/>
</dbReference>
<dbReference type="InterPro" id="IPR000089">
    <property type="entry name" value="Biotin_lipoyl"/>
</dbReference>
<dbReference type="EC" id="2.3.1.-" evidence="4"/>
<dbReference type="PROSITE" id="PS50968">
    <property type="entry name" value="BIOTINYL_LIPOYL"/>
    <property type="match status" value="1"/>
</dbReference>
<name>A0A4Q2T5K6_9ACTN</name>
<keyword evidence="4" id="KW-0808">Transferase</keyword>
<feature type="compositionally biased region" description="Low complexity" evidence="5">
    <location>
        <begin position="101"/>
        <end position="113"/>
    </location>
</feature>
<keyword evidence="9" id="KW-1185">Reference proteome</keyword>
<dbReference type="InterPro" id="IPR023213">
    <property type="entry name" value="CAT-like_dom_sf"/>
</dbReference>
<dbReference type="Gene3D" id="4.10.320.10">
    <property type="entry name" value="E3-binding domain"/>
    <property type="match status" value="1"/>
</dbReference>
<proteinExistence type="inferred from homology"/>
<dbReference type="PROSITE" id="PS00189">
    <property type="entry name" value="LIPOYL"/>
    <property type="match status" value="1"/>
</dbReference>
<feature type="domain" description="Peripheral subunit-binding (PSBD)" evidence="7">
    <location>
        <begin position="129"/>
        <end position="166"/>
    </location>
</feature>
<dbReference type="InterPro" id="IPR003016">
    <property type="entry name" value="2-oxoA_DH_lipoyl-BS"/>
</dbReference>
<comment type="caution">
    <text evidence="8">The sequence shown here is derived from an EMBL/GenBank/DDBJ whole genome shotgun (WGS) entry which is preliminary data.</text>
</comment>
<evidence type="ECO:0000259" key="7">
    <source>
        <dbReference type="PROSITE" id="PS51826"/>
    </source>
</evidence>
<dbReference type="SUPFAM" id="SSF51230">
    <property type="entry name" value="Single hybrid motif"/>
    <property type="match status" value="1"/>
</dbReference>